<dbReference type="RefSeq" id="WP_286170741.1">
    <property type="nucleotide sequence ID" value="NZ_SLUK01000003.1"/>
</dbReference>
<comment type="subcellular location">
    <subcellularLocation>
        <location evidence="1 7">Cell membrane</location>
        <topology evidence="1 7">Multi-pass membrane protein</topology>
    </subcellularLocation>
</comment>
<reference evidence="9 10" key="1">
    <citation type="submission" date="2019-03" db="EMBL/GenBank/DDBJ databases">
        <title>Genomic Encyclopedia of Type Strains, Phase IV (KMG-IV): sequencing the most valuable type-strain genomes for metagenomic binning, comparative biology and taxonomic classification.</title>
        <authorList>
            <person name="Goeker M."/>
        </authorList>
    </citation>
    <scope>NUCLEOTIDE SEQUENCE [LARGE SCALE GENOMIC DNA]</scope>
    <source>
        <strain evidence="9 10">DSM 100433</strain>
    </source>
</reference>
<evidence type="ECO:0000256" key="3">
    <source>
        <dbReference type="ARBA" id="ARBA00022475"/>
    </source>
</evidence>
<feature type="transmembrane region" description="Helical" evidence="7">
    <location>
        <begin position="103"/>
        <end position="124"/>
    </location>
</feature>
<evidence type="ECO:0000259" key="8">
    <source>
        <dbReference type="PROSITE" id="PS50928"/>
    </source>
</evidence>
<comment type="caution">
    <text evidence="9">The sequence shown here is derived from an EMBL/GenBank/DDBJ whole genome shotgun (WGS) entry which is preliminary data.</text>
</comment>
<dbReference type="InterPro" id="IPR000515">
    <property type="entry name" value="MetI-like"/>
</dbReference>
<protein>
    <submittedName>
        <fullName evidence="9">Carbohydrate ABC transporter membrane protein 1 (CUT1 family)</fullName>
    </submittedName>
</protein>
<evidence type="ECO:0000256" key="5">
    <source>
        <dbReference type="ARBA" id="ARBA00022989"/>
    </source>
</evidence>
<keyword evidence="10" id="KW-1185">Reference proteome</keyword>
<keyword evidence="5 7" id="KW-1133">Transmembrane helix</keyword>
<keyword evidence="3" id="KW-1003">Cell membrane</keyword>
<dbReference type="InterPro" id="IPR050809">
    <property type="entry name" value="UgpAE/MalFG_permease"/>
</dbReference>
<dbReference type="CDD" id="cd06261">
    <property type="entry name" value="TM_PBP2"/>
    <property type="match status" value="1"/>
</dbReference>
<evidence type="ECO:0000256" key="1">
    <source>
        <dbReference type="ARBA" id="ARBA00004651"/>
    </source>
</evidence>
<dbReference type="PROSITE" id="PS50928">
    <property type="entry name" value="ABC_TM1"/>
    <property type="match status" value="1"/>
</dbReference>
<feature type="transmembrane region" description="Helical" evidence="7">
    <location>
        <begin position="72"/>
        <end position="91"/>
    </location>
</feature>
<keyword evidence="2 7" id="KW-0813">Transport</keyword>
<evidence type="ECO:0000256" key="4">
    <source>
        <dbReference type="ARBA" id="ARBA00022692"/>
    </source>
</evidence>
<dbReference type="AlphaFoldDB" id="A0A9X8UK34"/>
<dbReference type="Pfam" id="PF00528">
    <property type="entry name" value="BPD_transp_1"/>
    <property type="match status" value="1"/>
</dbReference>
<feature type="domain" description="ABC transmembrane type-1" evidence="8">
    <location>
        <begin position="66"/>
        <end position="276"/>
    </location>
</feature>
<gene>
    <name evidence="9" type="ORF">EDD78_103110</name>
</gene>
<proteinExistence type="inferred from homology"/>
<name>A0A9X8UK34_9FIRM</name>
<dbReference type="GO" id="GO:0055085">
    <property type="term" value="P:transmembrane transport"/>
    <property type="evidence" value="ECO:0007669"/>
    <property type="project" value="InterPro"/>
</dbReference>
<keyword evidence="6 7" id="KW-0472">Membrane</keyword>
<dbReference type="InterPro" id="IPR035906">
    <property type="entry name" value="MetI-like_sf"/>
</dbReference>
<sequence length="285" mass="32171">MKRHRRRRTLAPYLFLAPSLLCVSLFVLLPFLDAVRRSFYSAMSGQFVGLQNYRTVLHNAAFRLAVGNTLRFTLLCIPVLVALALLLALLLQAAKDERGVYKTTFLAPLAIPVASIVLLWKVAFHQNGMLNSLLSHFGVQPVDWLQTDWAFLVLVLSYLWKNTGYDMVLWLSGLQNISPALYEAAQVDGANARQRFFKITLPCLLPELFTISVLSLLNSFKVFREAYLIGGDYPHDSIYLLQHLFSNWFTSLDVDKMCAAATLVALAVLLLIFAMQAAWGRKENR</sequence>
<dbReference type="PANTHER" id="PTHR43227">
    <property type="entry name" value="BLL4140 PROTEIN"/>
    <property type="match status" value="1"/>
</dbReference>
<accession>A0A9X8UK34</accession>
<comment type="similarity">
    <text evidence="7">Belongs to the binding-protein-dependent transport system permease family.</text>
</comment>
<dbReference type="Gene3D" id="1.10.3720.10">
    <property type="entry name" value="MetI-like"/>
    <property type="match status" value="1"/>
</dbReference>
<dbReference type="GO" id="GO:0005886">
    <property type="term" value="C:plasma membrane"/>
    <property type="evidence" value="ECO:0007669"/>
    <property type="project" value="UniProtKB-SubCell"/>
</dbReference>
<evidence type="ECO:0000313" key="10">
    <source>
        <dbReference type="Proteomes" id="UP000294682"/>
    </source>
</evidence>
<evidence type="ECO:0000313" key="9">
    <source>
        <dbReference type="EMBL" id="TCL44073.1"/>
    </source>
</evidence>
<keyword evidence="4 7" id="KW-0812">Transmembrane</keyword>
<evidence type="ECO:0000256" key="6">
    <source>
        <dbReference type="ARBA" id="ARBA00023136"/>
    </source>
</evidence>
<evidence type="ECO:0000256" key="7">
    <source>
        <dbReference type="RuleBase" id="RU363032"/>
    </source>
</evidence>
<dbReference type="SUPFAM" id="SSF161098">
    <property type="entry name" value="MetI-like"/>
    <property type="match status" value="1"/>
</dbReference>
<organism evidence="9 10">
    <name type="scientific">Harryflintia acetispora</name>
    <dbReference type="NCBI Taxonomy" id="1849041"/>
    <lineage>
        <taxon>Bacteria</taxon>
        <taxon>Bacillati</taxon>
        <taxon>Bacillota</taxon>
        <taxon>Clostridia</taxon>
        <taxon>Eubacteriales</taxon>
        <taxon>Oscillospiraceae</taxon>
        <taxon>Harryflintia</taxon>
    </lineage>
</organism>
<dbReference type="EMBL" id="SLUK01000003">
    <property type="protein sequence ID" value="TCL44073.1"/>
    <property type="molecule type" value="Genomic_DNA"/>
</dbReference>
<dbReference type="Proteomes" id="UP000294682">
    <property type="component" value="Unassembled WGS sequence"/>
</dbReference>
<feature type="transmembrane region" description="Helical" evidence="7">
    <location>
        <begin position="199"/>
        <end position="217"/>
    </location>
</feature>
<feature type="transmembrane region" description="Helical" evidence="7">
    <location>
        <begin position="259"/>
        <end position="279"/>
    </location>
</feature>
<feature type="transmembrane region" description="Helical" evidence="7">
    <location>
        <begin position="12"/>
        <end position="32"/>
    </location>
</feature>
<dbReference type="PANTHER" id="PTHR43227:SF11">
    <property type="entry name" value="BLL4140 PROTEIN"/>
    <property type="match status" value="1"/>
</dbReference>
<feature type="transmembrane region" description="Helical" evidence="7">
    <location>
        <begin position="144"/>
        <end position="160"/>
    </location>
</feature>
<evidence type="ECO:0000256" key="2">
    <source>
        <dbReference type="ARBA" id="ARBA00022448"/>
    </source>
</evidence>